<sequence length="652" mass="71362">MADSSYRRYTGGPDPLAPPVDLREALAQVGDQVMAGSSPRRAISELMRRGMRGRKGLDDLAAAAHRRRREILAEHNLGGTLKETADLLQEAILEERKELARALDDEARFQEMELMALDASPAKAIQQLKRYRWRNQKARAAYEKIGQLLGQELLEQYFDGMKQLLRSADNPSVREQTQRMLADLNALLAKHASGQDVADDFASFLAEHGGLFPENPRTVEDLIDILAKRAAAARRMRNSLSPEQRAELDELAQQAFGAPELGKALAELGSRLENARPGEDWHGQEAFHGEAPLGLGAGARAMADIAELDQLADALSQGYDGARVEDVDMDALRRQLGDEAAADLRRLSELERALVEEGFLQRGADGQWRLSPKAMRQLGQAAFRDLVGDVGARAGARETRRAGAAGEPTGQSRPWQFGDLQPWDIPRTVGNAVLRSVARGQAAPPLRLHVDDVEVQETEARQQAAVALLVDTSFSMVVEDRWLPMKRTALALQHLVATRFRSDALQIVGFGRHARALTAAELVALDSVHQQGTNLHHAVLLALRHLRRHPNAQPVLLIVTDGEPTAHVDEQSGEAVFQYPTSHTTLRLTVDALDQTAKLGAHTTIVRLGDDPGLAHFLDQVARRIGGRVVATDADGLGAAVVSDYLRARRSG</sequence>
<dbReference type="SMART" id="SM00327">
    <property type="entry name" value="VWA"/>
    <property type="match status" value="1"/>
</dbReference>
<dbReference type="eggNOG" id="COG4867">
    <property type="taxonomic scope" value="Bacteria"/>
</dbReference>
<dbReference type="Gene3D" id="3.40.50.410">
    <property type="entry name" value="von Willebrand factor, type A domain"/>
    <property type="match status" value="1"/>
</dbReference>
<reference evidence="3 4" key="1">
    <citation type="journal article" date="2010" name="Stand. Genomic Sci.">
        <title>Complete genome sequence of Segniliparus rotundus type strain (CDC 1076).</title>
        <authorList>
            <person name="Sikorski J."/>
            <person name="Lapidus A."/>
            <person name="Copeland A."/>
            <person name="Misra M."/>
            <person name="Glavina Del Rio T."/>
            <person name="Nolan M."/>
            <person name="Lucas S."/>
            <person name="Chen F."/>
            <person name="Tice H."/>
            <person name="Cheng J.F."/>
            <person name="Jando M."/>
            <person name="Schneider S."/>
            <person name="Bruce D."/>
            <person name="Goodwin L."/>
            <person name="Pitluck S."/>
            <person name="Liolios K."/>
            <person name="Mikhailova N."/>
            <person name="Pati A."/>
            <person name="Ivanova N."/>
            <person name="Mavromatis K."/>
            <person name="Chen A."/>
            <person name="Palaniappan K."/>
            <person name="Chertkov O."/>
            <person name="Land M."/>
            <person name="Hauser L."/>
            <person name="Chang Y.J."/>
            <person name="Jeffries C.D."/>
            <person name="Brettin T."/>
            <person name="Detter J.C."/>
            <person name="Han C."/>
            <person name="Rohde M."/>
            <person name="Goker M."/>
            <person name="Bristow J."/>
            <person name="Eisen J.A."/>
            <person name="Markowitz V."/>
            <person name="Hugenholtz P."/>
            <person name="Kyrpides N.C."/>
            <person name="Klenk H.P."/>
        </authorList>
    </citation>
    <scope>NUCLEOTIDE SEQUENCE [LARGE SCALE GENOMIC DNA]</scope>
    <source>
        <strain evidence="4">ATCC BAA-972 / CDC 1076 / CIP 108378 / DSM 44985 / JCM 13578</strain>
    </source>
</reference>
<dbReference type="RefSeq" id="WP_013139149.1">
    <property type="nucleotide sequence ID" value="NC_014168.1"/>
</dbReference>
<dbReference type="CDD" id="cd00198">
    <property type="entry name" value="vWFA"/>
    <property type="match status" value="1"/>
</dbReference>
<organism evidence="3 4">
    <name type="scientific">Segniliparus rotundus (strain ATCC BAA-972 / CDC 1076 / CIP 108378 / DSM 44985 / JCM 13578)</name>
    <dbReference type="NCBI Taxonomy" id="640132"/>
    <lineage>
        <taxon>Bacteria</taxon>
        <taxon>Bacillati</taxon>
        <taxon>Actinomycetota</taxon>
        <taxon>Actinomycetes</taxon>
        <taxon>Mycobacteriales</taxon>
        <taxon>Segniliparaceae</taxon>
        <taxon>Segniliparus</taxon>
    </lineage>
</organism>
<dbReference type="STRING" id="640132.Srot_2249"/>
<dbReference type="OrthoDB" id="9766126at2"/>
<dbReference type="InterPro" id="IPR036465">
    <property type="entry name" value="vWFA_dom_sf"/>
</dbReference>
<dbReference type="AlphaFoldDB" id="D6ZA29"/>
<evidence type="ECO:0000313" key="4">
    <source>
        <dbReference type="Proteomes" id="UP000002247"/>
    </source>
</evidence>
<proteinExistence type="predicted"/>
<evidence type="ECO:0000313" key="3">
    <source>
        <dbReference type="EMBL" id="ADG98699.1"/>
    </source>
</evidence>
<feature type="region of interest" description="Disordered" evidence="1">
    <location>
        <begin position="397"/>
        <end position="417"/>
    </location>
</feature>
<gene>
    <name evidence="3" type="ordered locus">Srot_2249</name>
</gene>
<accession>D6ZA29</accession>
<evidence type="ECO:0000256" key="1">
    <source>
        <dbReference type="SAM" id="MobiDB-lite"/>
    </source>
</evidence>
<dbReference type="KEGG" id="srt:Srot_2249"/>
<keyword evidence="4" id="KW-1185">Reference proteome</keyword>
<dbReference type="SUPFAM" id="SSF53300">
    <property type="entry name" value="vWA-like"/>
    <property type="match status" value="1"/>
</dbReference>
<dbReference type="EMBL" id="CP001958">
    <property type="protein sequence ID" value="ADG98699.1"/>
    <property type="molecule type" value="Genomic_DNA"/>
</dbReference>
<dbReference type="HOGENOM" id="CLU_408088_0_0_11"/>
<name>D6ZA29_SEGRD</name>
<dbReference type="InterPro" id="IPR002035">
    <property type="entry name" value="VWF_A"/>
</dbReference>
<feature type="domain" description="VWFA" evidence="2">
    <location>
        <begin position="463"/>
        <end position="647"/>
    </location>
</feature>
<protein>
    <submittedName>
        <fullName evidence="3">von Willebrand factor type A</fullName>
    </submittedName>
</protein>
<evidence type="ECO:0000259" key="2">
    <source>
        <dbReference type="SMART" id="SM00327"/>
    </source>
</evidence>
<dbReference type="Proteomes" id="UP000002247">
    <property type="component" value="Chromosome"/>
</dbReference>